<comment type="caution">
    <text evidence="2">The sequence shown here is derived from an EMBL/GenBank/DDBJ whole genome shotgun (WGS) entry which is preliminary data.</text>
</comment>
<dbReference type="EMBL" id="ANJA01003948">
    <property type="protein sequence ID" value="ETO60363.1"/>
    <property type="molecule type" value="Genomic_DNA"/>
</dbReference>
<evidence type="ECO:0000313" key="3">
    <source>
        <dbReference type="Proteomes" id="UP000028582"/>
    </source>
</evidence>
<organism evidence="2 3">
    <name type="scientific">Phytophthora nicotianae P1976</name>
    <dbReference type="NCBI Taxonomy" id="1317066"/>
    <lineage>
        <taxon>Eukaryota</taxon>
        <taxon>Sar</taxon>
        <taxon>Stramenopiles</taxon>
        <taxon>Oomycota</taxon>
        <taxon>Peronosporomycetes</taxon>
        <taxon>Peronosporales</taxon>
        <taxon>Peronosporaceae</taxon>
        <taxon>Phytophthora</taxon>
    </lineage>
</organism>
<feature type="compositionally biased region" description="Basic and acidic residues" evidence="1">
    <location>
        <begin position="60"/>
        <end position="73"/>
    </location>
</feature>
<name>A0A080Z152_PHYNI</name>
<dbReference type="Proteomes" id="UP000028582">
    <property type="component" value="Unassembled WGS sequence"/>
</dbReference>
<gene>
    <name evidence="2" type="ORF">F444_21443</name>
</gene>
<dbReference type="AlphaFoldDB" id="A0A080Z152"/>
<feature type="region of interest" description="Disordered" evidence="1">
    <location>
        <begin position="32"/>
        <end position="78"/>
    </location>
</feature>
<accession>A0A080Z152</accession>
<evidence type="ECO:0000256" key="1">
    <source>
        <dbReference type="SAM" id="MobiDB-lite"/>
    </source>
</evidence>
<sequence length="162" mass="18426">MTTSDATFLAEVDNFLTLVDLQVLPSICTGDTPQVEGANDVTTGKAPSIPKVSRHRKKKAQDSVTKEKEEKAKARARRTVYIDRPKIEREALKKQENRAGCHYLEDMNNTIALKGRRSIQLESAMRVSILQHYVVRQYQEDERVENNVEITTALENLLLNDE</sequence>
<evidence type="ECO:0000313" key="2">
    <source>
        <dbReference type="EMBL" id="ETO60363.1"/>
    </source>
</evidence>
<protein>
    <submittedName>
        <fullName evidence="2">Uncharacterized protein</fullName>
    </submittedName>
</protein>
<proteinExistence type="predicted"/>
<reference evidence="2 3" key="1">
    <citation type="submission" date="2013-11" db="EMBL/GenBank/DDBJ databases">
        <title>The Genome Sequence of Phytophthora parasitica P1976.</title>
        <authorList>
            <consortium name="The Broad Institute Genomics Platform"/>
            <person name="Russ C."/>
            <person name="Tyler B."/>
            <person name="Panabieres F."/>
            <person name="Shan W."/>
            <person name="Tripathy S."/>
            <person name="Grunwald N."/>
            <person name="Machado M."/>
            <person name="Johnson C.S."/>
            <person name="Walker B."/>
            <person name="Young S."/>
            <person name="Zeng Q."/>
            <person name="Gargeya S."/>
            <person name="Fitzgerald M."/>
            <person name="Haas B."/>
            <person name="Abouelleil A."/>
            <person name="Allen A.W."/>
            <person name="Alvarado L."/>
            <person name="Arachchi H.M."/>
            <person name="Berlin A.M."/>
            <person name="Chapman S.B."/>
            <person name="Gainer-Dewar J."/>
            <person name="Goldberg J."/>
            <person name="Griggs A."/>
            <person name="Gujja S."/>
            <person name="Hansen M."/>
            <person name="Howarth C."/>
            <person name="Imamovic A."/>
            <person name="Ireland A."/>
            <person name="Larimer J."/>
            <person name="McCowan C."/>
            <person name="Murphy C."/>
            <person name="Pearson M."/>
            <person name="Poon T.W."/>
            <person name="Priest M."/>
            <person name="Roberts A."/>
            <person name="Saif S."/>
            <person name="Shea T."/>
            <person name="Sisk P."/>
            <person name="Sykes S."/>
            <person name="Wortman J."/>
            <person name="Nusbaum C."/>
            <person name="Birren B."/>
        </authorList>
    </citation>
    <scope>NUCLEOTIDE SEQUENCE [LARGE SCALE GENOMIC DNA]</scope>
    <source>
        <strain evidence="2 3">P1976</strain>
    </source>
</reference>